<keyword evidence="1" id="KW-0443">Lipid metabolism</keyword>
<name>A0AB34JBX0_PRYPA</name>
<dbReference type="PRINTS" id="PR00390">
    <property type="entry name" value="PHPHLIPASEC"/>
</dbReference>
<dbReference type="Gene3D" id="2.10.50.10">
    <property type="entry name" value="Tumor Necrosis Factor Receptor, subunit A, domain 2"/>
    <property type="match status" value="2"/>
</dbReference>
<dbReference type="PANTHER" id="PTHR10336:SF80">
    <property type="entry name" value="C2 DOMAIN-CONTAINING PROTEIN"/>
    <property type="match status" value="1"/>
</dbReference>
<dbReference type="Proteomes" id="UP001515480">
    <property type="component" value="Unassembled WGS sequence"/>
</dbReference>
<feature type="signal peptide" evidence="3">
    <location>
        <begin position="1"/>
        <end position="19"/>
    </location>
</feature>
<dbReference type="Pfam" id="PF00388">
    <property type="entry name" value="PI-PLC-X"/>
    <property type="match status" value="2"/>
</dbReference>
<feature type="domain" description="PI-PLC Y-box" evidence="4">
    <location>
        <begin position="2232"/>
        <end position="2319"/>
    </location>
</feature>
<dbReference type="GO" id="GO:0016042">
    <property type="term" value="P:lipid catabolic process"/>
    <property type="evidence" value="ECO:0007669"/>
    <property type="project" value="UniProtKB-KW"/>
</dbReference>
<dbReference type="InterPro" id="IPR009030">
    <property type="entry name" value="Growth_fac_rcpt_cys_sf"/>
</dbReference>
<dbReference type="PANTHER" id="PTHR10336">
    <property type="entry name" value="PHOSPHOINOSITIDE-SPECIFIC PHOSPHOLIPASE C FAMILY PROTEIN"/>
    <property type="match status" value="1"/>
</dbReference>
<dbReference type="EC" id="3.1.4.11" evidence="1"/>
<dbReference type="InterPro" id="IPR000909">
    <property type="entry name" value="PLipase_C_PInositol-sp_X_dom"/>
</dbReference>
<keyword evidence="2" id="KW-0472">Membrane</keyword>
<evidence type="ECO:0000313" key="6">
    <source>
        <dbReference type="Proteomes" id="UP001515480"/>
    </source>
</evidence>
<keyword evidence="1" id="KW-0442">Lipid degradation</keyword>
<dbReference type="Pfam" id="PF00387">
    <property type="entry name" value="PI-PLC-Y"/>
    <property type="match status" value="1"/>
</dbReference>
<dbReference type="SMART" id="SM00148">
    <property type="entry name" value="PLCXc"/>
    <property type="match status" value="1"/>
</dbReference>
<dbReference type="Gene3D" id="3.20.20.190">
    <property type="entry name" value="Phosphatidylinositol (PI) phosphodiesterase"/>
    <property type="match status" value="1"/>
</dbReference>
<accession>A0AB34JBX0</accession>
<feature type="transmembrane region" description="Helical" evidence="2">
    <location>
        <begin position="1321"/>
        <end position="1338"/>
    </location>
</feature>
<keyword evidence="1" id="KW-0378">Hydrolase</keyword>
<dbReference type="GO" id="GO:0048015">
    <property type="term" value="P:phosphatidylinositol-mediated signaling"/>
    <property type="evidence" value="ECO:0007669"/>
    <property type="project" value="TreeGrafter"/>
</dbReference>
<evidence type="ECO:0000259" key="4">
    <source>
        <dbReference type="PROSITE" id="PS50008"/>
    </source>
</evidence>
<dbReference type="Gene3D" id="2.60.40.150">
    <property type="entry name" value="C2 domain"/>
    <property type="match status" value="1"/>
</dbReference>
<gene>
    <name evidence="5" type="ORF">AB1Y20_002622</name>
</gene>
<dbReference type="InterPro" id="IPR001192">
    <property type="entry name" value="PI-PLC_fam"/>
</dbReference>
<dbReference type="SMART" id="SM01411">
    <property type="entry name" value="Ephrin_rec_like"/>
    <property type="match status" value="2"/>
</dbReference>
<dbReference type="InterPro" id="IPR017946">
    <property type="entry name" value="PLC-like_Pdiesterase_TIM-brl"/>
</dbReference>
<evidence type="ECO:0000256" key="1">
    <source>
        <dbReference type="RuleBase" id="RU361133"/>
    </source>
</evidence>
<feature type="chain" id="PRO_5044329086" description="Phosphoinositide phospholipase C" evidence="3">
    <location>
        <begin position="20"/>
        <end position="2603"/>
    </location>
</feature>
<keyword evidence="6" id="KW-1185">Reference proteome</keyword>
<evidence type="ECO:0000313" key="5">
    <source>
        <dbReference type="EMBL" id="KAL1516009.1"/>
    </source>
</evidence>
<feature type="transmembrane region" description="Helical" evidence="2">
    <location>
        <begin position="1145"/>
        <end position="1166"/>
    </location>
</feature>
<reference evidence="5 6" key="1">
    <citation type="journal article" date="2024" name="Science">
        <title>Giant polyketide synthase enzymes in the biosynthesis of giant marine polyether toxins.</title>
        <authorList>
            <person name="Fallon T.R."/>
            <person name="Shende V.V."/>
            <person name="Wierzbicki I.H."/>
            <person name="Pendleton A.L."/>
            <person name="Watervoot N.F."/>
            <person name="Auber R.P."/>
            <person name="Gonzalez D.J."/>
            <person name="Wisecaver J.H."/>
            <person name="Moore B.S."/>
        </authorList>
    </citation>
    <scope>NUCLEOTIDE SEQUENCE [LARGE SCALE GENOMIC DNA]</scope>
    <source>
        <strain evidence="5 6">12B1</strain>
    </source>
</reference>
<dbReference type="SUPFAM" id="SSF57184">
    <property type="entry name" value="Growth factor receptor domain"/>
    <property type="match status" value="1"/>
</dbReference>
<evidence type="ECO:0000256" key="2">
    <source>
        <dbReference type="SAM" id="Phobius"/>
    </source>
</evidence>
<dbReference type="PROSITE" id="PS50008">
    <property type="entry name" value="PIPLC_Y_DOMAIN"/>
    <property type="match status" value="1"/>
</dbReference>
<feature type="transmembrane region" description="Helical" evidence="2">
    <location>
        <begin position="1178"/>
        <end position="1197"/>
    </location>
</feature>
<sequence>MVRLLCCLASASIPPPAPALSPPPPPPPGITPATGYTLVTNVSALHAAFDAAVGTGGNLSLFVPEGSLLTLERPLFVEGFHAELASIGAGATLSGAGQTRLFSVRGSAGLPSALTLLHIHLTRGYSDGRGGAIHVRSSNDAQLTSALAAVSISIAHANLSDCEARDGGFLGVYSVATQVYFANVLVHSCSAERGGFLKIGLFVATRSAVALTNSIVTNCSATDALAGSVASIATSTNLLEFKHCLITRNRQRADQASIDISSGAVAVFLFTEISYGLSWESSEELAGLALASQGGSMTIFESSIHHHSNVATGGVLMVAGILRMNYSHLHHLYGHTLGGALTTASAVGSIFATVISECGSGTSGGAWQAWGVSTLRMYRSRLAHNYAPVGAALLLYEDPRLDLTYVEIIHSCAYGPTLSIIEGLSGVVIKQLFRNLSISEDASCAAAAAAAPAAHVRGTHTYACADGLYYNEALERLVELCAPGASCVDVPLDPQAGGAVAIRCACEPPGFANPLAEDAALAPYVPLDGCVSTRGVRSVHLVSDSLLLQAYKPRGGAADPLRANVTAYAEGTEAAPIEFSAGSDAAWLRALRPAGTIDESAAAAEVEFEADTAALREATQPYRTWLWVEHRGVRLWMDAVMWVSAETELALSTWGTVGVNETCAEVRARRVGLVVVTVRQDAAVEFTACDRDSLPKGIAEGSGEFVAELRRTPDQLSSALPAAQHLARVYHVDAGWYRVAFDVSLTGEYNLSLHLISTRGNSSLSPDRTVVAQCSDEHVPLHDKPECGCRPGNQLVGGSCALCPRGHFGEGGDARCHPCPRGSYAADSGASACAACPPGKAQPSVGAEGCLSCPPGTATPTAGQSSCPYCAAGAYSTSAEARNCTACAAGWYQPLQGSTACGTCPSPLTSAAAAAACDACAAGHFRESFLHTATMESCEACLTHATCEANASLATLRTAAGYWRISNRSRQIVPCGEAADGAATACVGGQSTDAESLCAPGHKGPYCEVCVEPEHYFEDGACHACSSALSELVGPACGVALLLLAVVGWVLVARAAPVSGVAGTVRRHQLAIAAILRSSGVQYKVKVLIGCYQCLAAVPIVYDLRIPADVRSDFSVWHEFISFPGGKDGFIALRPACLGSYQRRLLILALWPFAAVCVAIFVALLLTKHRLRSVRTGLVVAVESMLNFTIVLTFLLVPSISTVIFQTFSCEEFEDGAEVRRRFLAADLSLDCDSVEYKQLHQSTVIMLCVWPIGVPALYIVLLWLSRNLLSKGARALLRRAVNFLTEGYTPSCYWWEQIEMLRKLLLTGWVLLIPDKFEQARVLVAVITSIGFLSLQLSVNPLRRSEDNALAMLVELALIFTYTSVLVIKTCDLSSVRPAFHDSALQRELCRSFGLGETTSDVNSFFLTIGLCILGVVFGLAIFRVWMEGHLPRIVLVARAHSVPPQQIFRNVLSRRVYFLQQRMVDTFQKMGTFLGSFALLGVWERALARSRVPRGTPDDIRPIAIGSFVELHIRGVLPPTVCFLSVDLTALTIRWSTLGHISSVSLHLVLGISREPPSTLLIDFSHYGDQHFTLEVRMHEKQLDVWFDALSPFLRITPGCASAAMSRWALACMAASSWGTTVGFIRRKDLLSLLRVANASAAISLAAIDEALEPILQSESILPRWVAQHREDLLGGWQVAELLLHFSAASPTISRLYEAYGRGLAADGSVRFTLSCWEEFVKAEQVAFEVLGDGEASLRSWMADAEPSVSREPSVVRDAAMVSGEPSVRTSTFSLPASMRVSIAACDAEPTAAAVSPPSAKRVSLWPCGGESTASAVSPPATTRLALGDRCTASAVSPPASRRVSLASCDAEPAAASVSPPVSRKVSCGLEPAAVVVSLPASRRVSLASCGAESTSAGGSRRASIASCGAESTAAAGSRRASIASSGEELSQKAQLEVDKEARRAESFLLALEDCGKDLSLLQFTLLLLDPQNSAVSPSLDPSQTSLHEPLASYWNATSHNSYIVGDQLTGISTADAYRRQLLQGCRHEKFSEVIKAVAECAFTTSELPVILSVEMHCSVQQQRKVAQTLLDHLGEMLLSFDELSRSTRVAELSPFDLRRRVLIKGKIKASSRWEGRRLSLTSRKFTSKRVSSCRGSTLDADGRLSAATPTGSFGSASGTDEVYMGCLALRGVPVAHFLSAAPKKYPLQITSINEDRLLEELGISKRERNIIEGLVRMGGENDSAIVTQESSRAIVRLAAEPPPEVGKLQRRTSQQLLRPFPLGFRFSGNNMSPLPGWLAGAHSVALNMSNNDLPVQLHFALFNGSAGYVLKPVRMRGSSDQPAANAASSEPYWPGPQENVRRATIRVISLHNLPKRDEQRPRFSGSRAACHQYVRSLSGATVLPDNSEPSSPSVRLSLHPIGGYCAISRKLPVSFTAEAEAETLAVEGNGMNAVYDEVFHCIAAEPHATIFRACVLDAGYGEVAYETAMLGRLRPGYRVLQLRSMLGTRIELCYLFVHISLGVEINAWDIHWHARAALSSIEERTRSLDEEVSRRVDMELATKLDDAVAQRCTLLEEQVAELRQQLALSTANGESVSSARPLAALASDDELNQRSSGLHT</sequence>
<comment type="catalytic activity">
    <reaction evidence="1">
        <text>a 1,2-diacyl-sn-glycero-3-phospho-(1D-myo-inositol-4,5-bisphosphate) + H2O = 1D-myo-inositol 1,4,5-trisphosphate + a 1,2-diacyl-sn-glycerol + H(+)</text>
        <dbReference type="Rhea" id="RHEA:33179"/>
        <dbReference type="ChEBI" id="CHEBI:15377"/>
        <dbReference type="ChEBI" id="CHEBI:15378"/>
        <dbReference type="ChEBI" id="CHEBI:17815"/>
        <dbReference type="ChEBI" id="CHEBI:58456"/>
        <dbReference type="ChEBI" id="CHEBI:203600"/>
        <dbReference type="EC" id="3.1.4.11"/>
    </reaction>
</comment>
<dbReference type="Pfam" id="PF07699">
    <property type="entry name" value="Ephrin_rec_like"/>
    <property type="match status" value="2"/>
</dbReference>
<dbReference type="EMBL" id="JBGBPQ010000011">
    <property type="protein sequence ID" value="KAL1516009.1"/>
    <property type="molecule type" value="Genomic_DNA"/>
</dbReference>
<keyword evidence="2" id="KW-0812">Transmembrane</keyword>
<keyword evidence="3" id="KW-0732">Signal</keyword>
<feature type="transmembrane region" description="Helical" evidence="2">
    <location>
        <begin position="1350"/>
        <end position="1369"/>
    </location>
</feature>
<dbReference type="InterPro" id="IPR011050">
    <property type="entry name" value="Pectin_lyase_fold/virulence"/>
</dbReference>
<dbReference type="PROSITE" id="PS50007">
    <property type="entry name" value="PIPLC_X_DOMAIN"/>
    <property type="match status" value="1"/>
</dbReference>
<protein>
    <recommendedName>
        <fullName evidence="1">Phosphoinositide phospholipase C</fullName>
        <ecNumber evidence="1">3.1.4.11</ecNumber>
    </recommendedName>
</protein>
<dbReference type="InterPro" id="IPR035892">
    <property type="entry name" value="C2_domain_sf"/>
</dbReference>
<feature type="transmembrane region" description="Helical" evidence="2">
    <location>
        <begin position="1245"/>
        <end position="1265"/>
    </location>
</feature>
<dbReference type="SUPFAM" id="SSF51126">
    <property type="entry name" value="Pectin lyase-like"/>
    <property type="match status" value="1"/>
</dbReference>
<dbReference type="InterPro" id="IPR011641">
    <property type="entry name" value="Tyr-kin_ephrin_A/B_rcpt-like"/>
</dbReference>
<feature type="transmembrane region" description="Helical" evidence="2">
    <location>
        <begin position="1406"/>
        <end position="1428"/>
    </location>
</feature>
<evidence type="ECO:0000256" key="3">
    <source>
        <dbReference type="SAM" id="SignalP"/>
    </source>
</evidence>
<dbReference type="SUPFAM" id="SSF51695">
    <property type="entry name" value="PLC-like phosphodiesterases"/>
    <property type="match status" value="1"/>
</dbReference>
<proteinExistence type="predicted"/>
<organism evidence="5 6">
    <name type="scientific">Prymnesium parvum</name>
    <name type="common">Toxic golden alga</name>
    <dbReference type="NCBI Taxonomy" id="97485"/>
    <lineage>
        <taxon>Eukaryota</taxon>
        <taxon>Haptista</taxon>
        <taxon>Haptophyta</taxon>
        <taxon>Prymnesiophyceae</taxon>
        <taxon>Prymnesiales</taxon>
        <taxon>Prymnesiaceae</taxon>
        <taxon>Prymnesium</taxon>
    </lineage>
</organism>
<dbReference type="GO" id="GO:0004435">
    <property type="term" value="F:phosphatidylinositol-4,5-bisphosphate phospholipase C activity"/>
    <property type="evidence" value="ECO:0007669"/>
    <property type="project" value="UniProtKB-EC"/>
</dbReference>
<dbReference type="SMART" id="SM00149">
    <property type="entry name" value="PLCYc"/>
    <property type="match status" value="1"/>
</dbReference>
<dbReference type="InterPro" id="IPR001711">
    <property type="entry name" value="PLipase_C_Pinositol-sp_Y"/>
</dbReference>
<keyword evidence="2" id="KW-1133">Transmembrane helix</keyword>
<comment type="caution">
    <text evidence="5">The sequence shown here is derived from an EMBL/GenBank/DDBJ whole genome shotgun (WGS) entry which is preliminary data.</text>
</comment>
<dbReference type="GO" id="GO:0051209">
    <property type="term" value="P:release of sequestered calcium ion into cytosol"/>
    <property type="evidence" value="ECO:0007669"/>
    <property type="project" value="TreeGrafter"/>
</dbReference>